<dbReference type="AlphaFoldDB" id="A0A1G7LFM6"/>
<keyword evidence="2" id="KW-0472">Membrane</keyword>
<dbReference type="OrthoDB" id="5179915at2"/>
<organism evidence="4 5">
    <name type="scientific">Blastococcus aurantiacus</name>
    <dbReference type="NCBI Taxonomy" id="1550231"/>
    <lineage>
        <taxon>Bacteria</taxon>
        <taxon>Bacillati</taxon>
        <taxon>Actinomycetota</taxon>
        <taxon>Actinomycetes</taxon>
        <taxon>Geodermatophilales</taxon>
        <taxon>Geodermatophilaceae</taxon>
        <taxon>Blastococcus</taxon>
    </lineage>
</organism>
<keyword evidence="2" id="KW-0812">Transmembrane</keyword>
<dbReference type="EMBL" id="FNBT01000004">
    <property type="protein sequence ID" value="SDF48278.1"/>
    <property type="molecule type" value="Genomic_DNA"/>
</dbReference>
<evidence type="ECO:0000313" key="5">
    <source>
        <dbReference type="Proteomes" id="UP000199406"/>
    </source>
</evidence>
<feature type="signal peptide" evidence="3">
    <location>
        <begin position="1"/>
        <end position="35"/>
    </location>
</feature>
<dbReference type="Proteomes" id="UP000199406">
    <property type="component" value="Unassembled WGS sequence"/>
</dbReference>
<keyword evidence="5" id="KW-1185">Reference proteome</keyword>
<dbReference type="STRING" id="1550231.SAMN05660662_2290"/>
<evidence type="ECO:0000256" key="2">
    <source>
        <dbReference type="SAM" id="Phobius"/>
    </source>
</evidence>
<evidence type="ECO:0000256" key="3">
    <source>
        <dbReference type="SAM" id="SignalP"/>
    </source>
</evidence>
<feature type="transmembrane region" description="Helical" evidence="2">
    <location>
        <begin position="356"/>
        <end position="375"/>
    </location>
</feature>
<name>A0A1G7LFM6_9ACTN</name>
<reference evidence="5" key="1">
    <citation type="submission" date="2016-10" db="EMBL/GenBank/DDBJ databases">
        <authorList>
            <person name="Varghese N."/>
            <person name="Submissions S."/>
        </authorList>
    </citation>
    <scope>NUCLEOTIDE SEQUENCE [LARGE SCALE GENOMIC DNA]</scope>
    <source>
        <strain evidence="5">DSM 44268</strain>
    </source>
</reference>
<feature type="chain" id="PRO_5011775463" description="LPXTG-motif cell wall anchor domain-containing protein" evidence="3">
    <location>
        <begin position="36"/>
        <end position="390"/>
    </location>
</feature>
<gene>
    <name evidence="4" type="ORF">SAMN05660662_2290</name>
</gene>
<evidence type="ECO:0008006" key="6">
    <source>
        <dbReference type="Google" id="ProtNLM"/>
    </source>
</evidence>
<evidence type="ECO:0000313" key="4">
    <source>
        <dbReference type="EMBL" id="SDF48278.1"/>
    </source>
</evidence>
<feature type="compositionally biased region" description="Low complexity" evidence="1">
    <location>
        <begin position="324"/>
        <end position="334"/>
    </location>
</feature>
<feature type="region of interest" description="Disordered" evidence="1">
    <location>
        <begin position="324"/>
        <end position="346"/>
    </location>
</feature>
<sequence>MSTSTGSRRRRAQLLACAGVGALTALVGTASPAVAADGITVPLEPEDIMVSAVPVENYGGDLDSMRDPFAEPVEEPELVRVPVRYSGTITVDLPAEFDGSAATAELVFDDNEDGIPEATYSSRFAAANPNRLLIAPSAGTVTVTLPADDPIAGDAARLSVSKLTSTLGPAFGDVYDVIDYELGFDPAAPTTRTVEPLLDATSQVPCGLYEFSNCPIPTPAAPGSPVTLVLTPGSALRELGLSDLTGVRVAMAQFDEEDYDVGPIVEMDVAVTGSTARFVLPADTEPGAHHLVVVQETPTGGYSTVLAELTVEARAVEPVVEPAAGPAAEPAAPASNAGLRSNTGVHLPEAGGSDGIAVAAGAGILLMAGVGAAVARGRRRPAAEGGTCEV</sequence>
<accession>A0A1G7LFM6</accession>
<evidence type="ECO:0000256" key="1">
    <source>
        <dbReference type="SAM" id="MobiDB-lite"/>
    </source>
</evidence>
<keyword evidence="3" id="KW-0732">Signal</keyword>
<keyword evidence="2" id="KW-1133">Transmembrane helix</keyword>
<protein>
    <recommendedName>
        <fullName evidence="6">LPXTG-motif cell wall anchor domain-containing protein</fullName>
    </recommendedName>
</protein>
<dbReference type="PROSITE" id="PS51318">
    <property type="entry name" value="TAT"/>
    <property type="match status" value="1"/>
</dbReference>
<dbReference type="InterPro" id="IPR006311">
    <property type="entry name" value="TAT_signal"/>
</dbReference>
<dbReference type="RefSeq" id="WP_091766278.1">
    <property type="nucleotide sequence ID" value="NZ_FNBT01000004.1"/>
</dbReference>
<proteinExistence type="predicted"/>